<sequence>MALPKRLSAKKDFVCTNRRDVAFYGPNASLFGKFSQQGGSKPRNLKDLTPPSVSKQQQQPASSTLAEWTTLADERCLHSRQIAQKTLDANGAPGFGVGTSLRSTSALTSASHAEIPAPGGNAGRAKKGIARNERMQDKRFEVPGCQSIPHTSLEYHLA</sequence>
<reference evidence="2" key="1">
    <citation type="journal article" date="2020" name="Phytopathology">
        <title>Genome Sequence Resources of Colletotrichum truncatum, C. plurivorum, C. musicola, and C. sojae: Four Species Pathogenic to Soybean (Glycine max).</title>
        <authorList>
            <person name="Rogerio F."/>
            <person name="Boufleur T.R."/>
            <person name="Ciampi-Guillardi M."/>
            <person name="Sukno S.A."/>
            <person name="Thon M.R."/>
            <person name="Massola Junior N.S."/>
            <person name="Baroncelli R."/>
        </authorList>
    </citation>
    <scope>NUCLEOTIDE SEQUENCE</scope>
    <source>
        <strain evidence="2">LFN0074</strain>
    </source>
</reference>
<accession>A0A8H6U8T9</accession>
<organism evidence="2 3">
    <name type="scientific">Colletotrichum musicola</name>
    <dbReference type="NCBI Taxonomy" id="2175873"/>
    <lineage>
        <taxon>Eukaryota</taxon>
        <taxon>Fungi</taxon>
        <taxon>Dikarya</taxon>
        <taxon>Ascomycota</taxon>
        <taxon>Pezizomycotina</taxon>
        <taxon>Sordariomycetes</taxon>
        <taxon>Hypocreomycetidae</taxon>
        <taxon>Glomerellales</taxon>
        <taxon>Glomerellaceae</taxon>
        <taxon>Colletotrichum</taxon>
        <taxon>Colletotrichum orchidearum species complex</taxon>
    </lineage>
</organism>
<gene>
    <name evidence="2" type="ORF">CMUS01_00615</name>
</gene>
<dbReference type="AlphaFoldDB" id="A0A8H6U8T9"/>
<name>A0A8H6U8T9_9PEZI</name>
<evidence type="ECO:0000313" key="2">
    <source>
        <dbReference type="EMBL" id="KAF6844949.1"/>
    </source>
</evidence>
<comment type="caution">
    <text evidence="2">The sequence shown here is derived from an EMBL/GenBank/DDBJ whole genome shotgun (WGS) entry which is preliminary data.</text>
</comment>
<feature type="region of interest" description="Disordered" evidence="1">
    <location>
        <begin position="108"/>
        <end position="128"/>
    </location>
</feature>
<evidence type="ECO:0000313" key="3">
    <source>
        <dbReference type="Proteomes" id="UP000639643"/>
    </source>
</evidence>
<keyword evidence="3" id="KW-1185">Reference proteome</keyword>
<evidence type="ECO:0000256" key="1">
    <source>
        <dbReference type="SAM" id="MobiDB-lite"/>
    </source>
</evidence>
<feature type="region of interest" description="Disordered" evidence="1">
    <location>
        <begin position="34"/>
        <end position="67"/>
    </location>
</feature>
<dbReference type="EMBL" id="WIGM01000008">
    <property type="protein sequence ID" value="KAF6844949.1"/>
    <property type="molecule type" value="Genomic_DNA"/>
</dbReference>
<dbReference type="Proteomes" id="UP000639643">
    <property type="component" value="Unassembled WGS sequence"/>
</dbReference>
<feature type="compositionally biased region" description="Polar residues" evidence="1">
    <location>
        <begin position="51"/>
        <end position="67"/>
    </location>
</feature>
<proteinExistence type="predicted"/>
<protein>
    <submittedName>
        <fullName evidence="2">Uncharacterized protein</fullName>
    </submittedName>
</protein>